<gene>
    <name evidence="2" type="ORF">HU200_015555</name>
</gene>
<name>A0A835FAH5_9POAL</name>
<dbReference type="PANTHER" id="PTHR34206">
    <property type="entry name" value="OS06G0193300 PROTEIN"/>
    <property type="match status" value="1"/>
</dbReference>
<dbReference type="PANTHER" id="PTHR34206:SF11">
    <property type="entry name" value="OS06G0193300 PROTEIN"/>
    <property type="match status" value="1"/>
</dbReference>
<protein>
    <submittedName>
        <fullName evidence="2">Uncharacterized protein</fullName>
    </submittedName>
</protein>
<feature type="compositionally biased region" description="Low complexity" evidence="1">
    <location>
        <begin position="63"/>
        <end position="79"/>
    </location>
</feature>
<dbReference type="OrthoDB" id="581210at2759"/>
<keyword evidence="3" id="KW-1185">Reference proteome</keyword>
<comment type="caution">
    <text evidence="2">The sequence shown here is derived from an EMBL/GenBank/DDBJ whole genome shotgun (WGS) entry which is preliminary data.</text>
</comment>
<dbReference type="Proteomes" id="UP000636709">
    <property type="component" value="Unassembled WGS sequence"/>
</dbReference>
<reference evidence="2" key="1">
    <citation type="submission" date="2020-07" db="EMBL/GenBank/DDBJ databases">
        <title>Genome sequence and genetic diversity analysis of an under-domesticated orphan crop, white fonio (Digitaria exilis).</title>
        <authorList>
            <person name="Bennetzen J.L."/>
            <person name="Chen S."/>
            <person name="Ma X."/>
            <person name="Wang X."/>
            <person name="Yssel A.E.J."/>
            <person name="Chaluvadi S.R."/>
            <person name="Johnson M."/>
            <person name="Gangashetty P."/>
            <person name="Hamidou F."/>
            <person name="Sanogo M.D."/>
            <person name="Zwaenepoel A."/>
            <person name="Wallace J."/>
            <person name="Van De Peer Y."/>
            <person name="Van Deynze A."/>
        </authorList>
    </citation>
    <scope>NUCLEOTIDE SEQUENCE</scope>
    <source>
        <tissue evidence="2">Leaves</tissue>
    </source>
</reference>
<proteinExistence type="predicted"/>
<sequence length="190" mass="21212">MMWCQVPTSSLFESYNKMEAVGVHLLHICILLSLVEAPICSLVSTLLFSPETKMAAKMPCHHPPSSTSSSSMAMISPRSGTRKPAFRFRTSAHGSSSSSNLSLTAVTDKKVFEDQLRGILCYRDENGELICEGYDEGPRLGIRLPEKACFPWPVEVHVTDFIQLARLQVFEDVDVLQLKDDQKRKLGHDN</sequence>
<dbReference type="AlphaFoldDB" id="A0A835FAH5"/>
<dbReference type="Gramene" id="Dexi4B01G0007100.1">
    <property type="protein sequence ID" value="Dexi4B01G0007100.1:cds"/>
    <property type="gene ID" value="Dexi4B01G0007100"/>
</dbReference>
<evidence type="ECO:0000313" key="3">
    <source>
        <dbReference type="Proteomes" id="UP000636709"/>
    </source>
</evidence>
<dbReference type="EMBL" id="JACEFO010001603">
    <property type="protein sequence ID" value="KAF8733180.1"/>
    <property type="molecule type" value="Genomic_DNA"/>
</dbReference>
<accession>A0A835FAH5</accession>
<feature type="region of interest" description="Disordered" evidence="1">
    <location>
        <begin position="58"/>
        <end position="79"/>
    </location>
</feature>
<organism evidence="2 3">
    <name type="scientific">Digitaria exilis</name>
    <dbReference type="NCBI Taxonomy" id="1010633"/>
    <lineage>
        <taxon>Eukaryota</taxon>
        <taxon>Viridiplantae</taxon>
        <taxon>Streptophyta</taxon>
        <taxon>Embryophyta</taxon>
        <taxon>Tracheophyta</taxon>
        <taxon>Spermatophyta</taxon>
        <taxon>Magnoliopsida</taxon>
        <taxon>Liliopsida</taxon>
        <taxon>Poales</taxon>
        <taxon>Poaceae</taxon>
        <taxon>PACMAD clade</taxon>
        <taxon>Panicoideae</taxon>
        <taxon>Panicodae</taxon>
        <taxon>Paniceae</taxon>
        <taxon>Anthephorinae</taxon>
        <taxon>Digitaria</taxon>
    </lineage>
</organism>
<evidence type="ECO:0000313" key="2">
    <source>
        <dbReference type="EMBL" id="KAF8733180.1"/>
    </source>
</evidence>
<evidence type="ECO:0000256" key="1">
    <source>
        <dbReference type="SAM" id="MobiDB-lite"/>
    </source>
</evidence>